<dbReference type="InterPro" id="IPR021027">
    <property type="entry name" value="Transposase_put_HTH"/>
</dbReference>
<evidence type="ECO:0000256" key="4">
    <source>
        <dbReference type="ARBA" id="ARBA00022833"/>
    </source>
</evidence>
<reference evidence="10 11" key="1">
    <citation type="submission" date="2012-06" db="EMBL/GenBank/DDBJ databases">
        <title>Finished chromosome of genome of Crinalium epipsammum PCC 9333.</title>
        <authorList>
            <consortium name="US DOE Joint Genome Institute"/>
            <person name="Gugger M."/>
            <person name="Coursin T."/>
            <person name="Rippka R."/>
            <person name="Tandeau De Marsac N."/>
            <person name="Huntemann M."/>
            <person name="Wei C.-L."/>
            <person name="Han J."/>
            <person name="Detter J.C."/>
            <person name="Han C."/>
            <person name="Tapia R."/>
            <person name="Davenport K."/>
            <person name="Daligault H."/>
            <person name="Erkkila T."/>
            <person name="Gu W."/>
            <person name="Munk A.C.C."/>
            <person name="Teshima H."/>
            <person name="Xu Y."/>
            <person name="Chain P."/>
            <person name="Chen A."/>
            <person name="Krypides N."/>
            <person name="Mavromatis K."/>
            <person name="Markowitz V."/>
            <person name="Szeto E."/>
            <person name="Ivanova N."/>
            <person name="Mikhailova N."/>
            <person name="Ovchinnikova G."/>
            <person name="Pagani I."/>
            <person name="Pati A."/>
            <person name="Goodwin L."/>
            <person name="Peters L."/>
            <person name="Pitluck S."/>
            <person name="Woyke T."/>
            <person name="Kerfeld C."/>
        </authorList>
    </citation>
    <scope>NUCLEOTIDE SEQUENCE [LARGE SCALE GENOMIC DNA]</scope>
    <source>
        <strain evidence="10 11">PCC 9333</strain>
    </source>
</reference>
<dbReference type="KEGG" id="cep:Cri9333_2183"/>
<evidence type="ECO:0000256" key="5">
    <source>
        <dbReference type="ARBA" id="ARBA00023125"/>
    </source>
</evidence>
<feature type="domain" description="Transposase putative helix-turn-helix" evidence="9">
    <location>
        <begin position="1"/>
        <end position="46"/>
    </location>
</feature>
<evidence type="ECO:0000259" key="9">
    <source>
        <dbReference type="Pfam" id="PF12323"/>
    </source>
</evidence>
<dbReference type="HOGENOM" id="CLU_032903_0_1_3"/>
<evidence type="ECO:0000256" key="2">
    <source>
        <dbReference type="ARBA" id="ARBA00022578"/>
    </source>
</evidence>
<dbReference type="Pfam" id="PF01385">
    <property type="entry name" value="OrfB_IS605"/>
    <property type="match status" value="1"/>
</dbReference>
<dbReference type="RefSeq" id="WP_015203171.1">
    <property type="nucleotide sequence ID" value="NC_019753.1"/>
</dbReference>
<evidence type="ECO:0000313" key="11">
    <source>
        <dbReference type="Proteomes" id="UP000010472"/>
    </source>
</evidence>
<dbReference type="Proteomes" id="UP000010472">
    <property type="component" value="Chromosome"/>
</dbReference>
<dbReference type="EMBL" id="CP003620">
    <property type="protein sequence ID" value="AFZ13055.1"/>
    <property type="molecule type" value="Genomic_DNA"/>
</dbReference>
<feature type="domain" description="Probable transposase IS891/IS1136/IS1341" evidence="7">
    <location>
        <begin position="171"/>
        <end position="284"/>
    </location>
</feature>
<keyword evidence="2" id="KW-0815">Transposition</keyword>
<keyword evidence="6" id="KW-0233">DNA recombination</keyword>
<dbReference type="Pfam" id="PF07282">
    <property type="entry name" value="Cas12f1-like_TNB"/>
    <property type="match status" value="1"/>
</dbReference>
<evidence type="ECO:0000259" key="8">
    <source>
        <dbReference type="Pfam" id="PF07282"/>
    </source>
</evidence>
<proteinExistence type="inferred from homology"/>
<comment type="similarity">
    <text evidence="1">In the C-terminal section; belongs to the transposase 35 family.</text>
</comment>
<dbReference type="NCBIfam" id="NF040570">
    <property type="entry name" value="guided_TnpB"/>
    <property type="match status" value="1"/>
</dbReference>
<dbReference type="GO" id="GO:0046872">
    <property type="term" value="F:metal ion binding"/>
    <property type="evidence" value="ECO:0007669"/>
    <property type="project" value="UniProtKB-KW"/>
</dbReference>
<protein>
    <submittedName>
        <fullName evidence="10">Transposase IS891/IS1136/IS1341 family</fullName>
    </submittedName>
</protein>
<dbReference type="Pfam" id="PF12323">
    <property type="entry name" value="HTH_OrfB_IS605"/>
    <property type="match status" value="1"/>
</dbReference>
<organism evidence="10 11">
    <name type="scientific">Crinalium epipsammum PCC 9333</name>
    <dbReference type="NCBI Taxonomy" id="1173022"/>
    <lineage>
        <taxon>Bacteria</taxon>
        <taxon>Bacillati</taxon>
        <taxon>Cyanobacteriota</taxon>
        <taxon>Cyanophyceae</taxon>
        <taxon>Gomontiellales</taxon>
        <taxon>Gomontiellaceae</taxon>
        <taxon>Crinalium</taxon>
    </lineage>
</organism>
<dbReference type="eggNOG" id="COG0675">
    <property type="taxonomic scope" value="Bacteria"/>
</dbReference>
<dbReference type="OrthoDB" id="439709at2"/>
<sequence length="418" mass="47861">MIVTRRVTFRLYPNKSQEVKLHYWRRLHKDLYNACLYQRKTEYKRFGNSVSYYDQQNLLPEFKECWTEYKELGSQALQATVKRVDFAYQRFLKGVGGYPKFKSARDYRGWTYPATSGWSSHTTGDNGYLELSNLGQIQMRGKARTWGNPTTLTISWKQGKWYASITVNCEPVRETSSGAVGLDFGTYHAIACSDETIIDNPRFLGNTQHKIKEASKKLRRKRAPNCKKKIKASLRWRKNRKKISKLQNKVTNQREDWQHKVAAQIVSRNSLVATEKLNVKGMTRKAKKGSKRKHQKAGLNRSLLDVGISNITSLIKYKLSECNGVFVDVPLNIAPSQTCPKCGNKKKKELSERVHNCSNCNFVADRDVAAAMVMLNYARGLERASTNADAEPLSITTQDCVGFRKVQQLKRKKPKDVA</sequence>
<dbReference type="PATRIC" id="fig|1173022.3.peg.2360"/>
<dbReference type="GO" id="GO:0006310">
    <property type="term" value="P:DNA recombination"/>
    <property type="evidence" value="ECO:0007669"/>
    <property type="project" value="UniProtKB-KW"/>
</dbReference>
<keyword evidence="11" id="KW-1185">Reference proteome</keyword>
<keyword evidence="4" id="KW-0862">Zinc</keyword>
<dbReference type="GO" id="GO:0003677">
    <property type="term" value="F:DNA binding"/>
    <property type="evidence" value="ECO:0007669"/>
    <property type="project" value="UniProtKB-KW"/>
</dbReference>
<dbReference type="STRING" id="1173022.Cri9333_2183"/>
<dbReference type="InterPro" id="IPR010095">
    <property type="entry name" value="Cas12f1-like_TNB"/>
</dbReference>
<feature type="domain" description="Cas12f1-like TNB" evidence="8">
    <location>
        <begin position="311"/>
        <end position="373"/>
    </location>
</feature>
<gene>
    <name evidence="10" type="ORF">Cri9333_2183</name>
</gene>
<dbReference type="AlphaFoldDB" id="K9W0Y1"/>
<evidence type="ECO:0000259" key="7">
    <source>
        <dbReference type="Pfam" id="PF01385"/>
    </source>
</evidence>
<evidence type="ECO:0000256" key="6">
    <source>
        <dbReference type="ARBA" id="ARBA00023172"/>
    </source>
</evidence>
<keyword evidence="3" id="KW-0479">Metal-binding</keyword>
<evidence type="ECO:0000313" key="10">
    <source>
        <dbReference type="EMBL" id="AFZ13055.1"/>
    </source>
</evidence>
<name>K9W0Y1_9CYAN</name>
<evidence type="ECO:0000256" key="1">
    <source>
        <dbReference type="ARBA" id="ARBA00008761"/>
    </source>
</evidence>
<keyword evidence="5" id="KW-0238">DNA-binding</keyword>
<evidence type="ECO:0000256" key="3">
    <source>
        <dbReference type="ARBA" id="ARBA00022723"/>
    </source>
</evidence>
<accession>K9W0Y1</accession>
<dbReference type="GO" id="GO:0032196">
    <property type="term" value="P:transposition"/>
    <property type="evidence" value="ECO:0007669"/>
    <property type="project" value="UniProtKB-KW"/>
</dbReference>
<dbReference type="InterPro" id="IPR001959">
    <property type="entry name" value="Transposase"/>
</dbReference>